<dbReference type="SUPFAM" id="SSF81901">
    <property type="entry name" value="HCP-like"/>
    <property type="match status" value="2"/>
</dbReference>
<evidence type="ECO:0000313" key="1">
    <source>
        <dbReference type="EMBL" id="SVB11616.1"/>
    </source>
</evidence>
<sequence>PANIMLAQYLPGKKIHYLKPADSNSTWIEFTPGGEVRVDGFKGKGKYVIESDTANVILNISEDNKAEIGFRFPKVPVEPGDPVELTADNIQAKVTEISSTSIDRAILPPPEKLKINLPFNPDQLRARANAGEAEAQALLARCLFRGWGLRVDEQKALEWASKAADQGNRAGKFQKAQILIECLRVPRDELAAQEILEEILPAMNLAAEEGNPWAQSRLAYCYKTGIGVEKGEDKYLELIQKCAEVDPYAQRELALAYINGNLGGKNDAEAVKWKLKAAQQGYSRAINMLAINYMTDVGVEEDKPEGARLFHAAAQMGNPIAMSNFAGALRNGRGIDNPNPTEADYWQELAAENGAPRAQINLAYRLYKGTVGTSPTRPQPPNQTANTNLVKAYMWYYSGGKLAKNSTYRTSAQSGLSRLSRALTANQIAEAKAQAHRKFPNLSHLSELKSSSSSTCWGAMHSIASAKRAARVEIDQLATLQTNLNLSTQAMALYTLSVVAPEKIDRKISRVLNERYHKRFGALPENAKNLNLLANRYHDTFMMSFVGDVNGLARLQSELLDSTNPSNSMVCERLAKVLLMRDPGKELIKTANTLADKSIELGQRSRYLHWNHSVKAFAEYRAGNFEESKKWSETVLNAPEDVRKHWGNVAPCWFFKAAALQKSNQPEAAQEAFAMGQKVLQNAWDSGRPVSTAKQNGAPLRWRVVEKRGKVPSG</sequence>
<feature type="non-terminal residue" evidence="1">
    <location>
        <position position="714"/>
    </location>
</feature>
<dbReference type="AlphaFoldDB" id="A0A382BCU4"/>
<gene>
    <name evidence="1" type="ORF">METZ01_LOCUS164470</name>
</gene>
<dbReference type="Pfam" id="PF08238">
    <property type="entry name" value="Sel1"/>
    <property type="match status" value="6"/>
</dbReference>
<accession>A0A382BCU4</accession>
<evidence type="ECO:0008006" key="2">
    <source>
        <dbReference type="Google" id="ProtNLM"/>
    </source>
</evidence>
<name>A0A382BCU4_9ZZZZ</name>
<dbReference type="InterPro" id="IPR011990">
    <property type="entry name" value="TPR-like_helical_dom_sf"/>
</dbReference>
<dbReference type="PANTHER" id="PTHR11102:SF160">
    <property type="entry name" value="ERAD-ASSOCIATED E3 UBIQUITIN-PROTEIN LIGASE COMPONENT HRD3"/>
    <property type="match status" value="1"/>
</dbReference>
<dbReference type="PANTHER" id="PTHR11102">
    <property type="entry name" value="SEL-1-LIKE PROTEIN"/>
    <property type="match status" value="1"/>
</dbReference>
<dbReference type="Gene3D" id="1.25.40.10">
    <property type="entry name" value="Tetratricopeptide repeat domain"/>
    <property type="match status" value="1"/>
</dbReference>
<reference evidence="1" key="1">
    <citation type="submission" date="2018-05" db="EMBL/GenBank/DDBJ databases">
        <authorList>
            <person name="Lanie J.A."/>
            <person name="Ng W.-L."/>
            <person name="Kazmierczak K.M."/>
            <person name="Andrzejewski T.M."/>
            <person name="Davidsen T.M."/>
            <person name="Wayne K.J."/>
            <person name="Tettelin H."/>
            <person name="Glass J.I."/>
            <person name="Rusch D."/>
            <person name="Podicherti R."/>
            <person name="Tsui H.-C.T."/>
            <person name="Winkler M.E."/>
        </authorList>
    </citation>
    <scope>NUCLEOTIDE SEQUENCE</scope>
</reference>
<dbReference type="InterPro" id="IPR006597">
    <property type="entry name" value="Sel1-like"/>
</dbReference>
<protein>
    <recommendedName>
        <fullName evidence="2">Sel1 repeat family protein</fullName>
    </recommendedName>
</protein>
<dbReference type="InterPro" id="IPR050767">
    <property type="entry name" value="Sel1_AlgK"/>
</dbReference>
<dbReference type="EMBL" id="UINC01029232">
    <property type="protein sequence ID" value="SVB11616.1"/>
    <property type="molecule type" value="Genomic_DNA"/>
</dbReference>
<feature type="non-terminal residue" evidence="1">
    <location>
        <position position="1"/>
    </location>
</feature>
<proteinExistence type="predicted"/>
<dbReference type="SMART" id="SM00671">
    <property type="entry name" value="SEL1"/>
    <property type="match status" value="5"/>
</dbReference>
<organism evidence="1">
    <name type="scientific">marine metagenome</name>
    <dbReference type="NCBI Taxonomy" id="408172"/>
    <lineage>
        <taxon>unclassified sequences</taxon>
        <taxon>metagenomes</taxon>
        <taxon>ecological metagenomes</taxon>
    </lineage>
</organism>